<sequence>MIPWTEIHAGIFGAWRLARRDPQGLVWINDSPLGFWHSFWAAALVFPGVMALEILSGGFGENPGVRAIAVKLIAYAIDWTAFPLLMIFVTDSLGRFHRYWRYGAAYNWASVVQVGLLLPIVSVTVLTQSPMAMLLVQILTVLLLVYRAYIAHIALEVGLGTAIGITFMDVLLALLLENISDRVMAGLW</sequence>
<evidence type="ECO:0000256" key="1">
    <source>
        <dbReference type="SAM" id="Phobius"/>
    </source>
</evidence>
<name>A0ABS5IHZ9_9PROT</name>
<keyword evidence="1" id="KW-1133">Transmembrane helix</keyword>
<keyword evidence="3" id="KW-1185">Reference proteome</keyword>
<reference evidence="2 3" key="1">
    <citation type="submission" date="2021-04" db="EMBL/GenBank/DDBJ databases">
        <title>Magnetospirillum sulfuroxidans sp. nov., a facultative chemolithoautotrophic sulfur-oxidizing alphaproteobacterium isolated from freshwater sediment and proposals for Paramagetospirillum gen. nov., and Magnetospirillaceae fam. nov.</title>
        <authorList>
            <person name="Koziaeva V."/>
            <person name="Geelhoed J.S."/>
            <person name="Sorokin D.Y."/>
            <person name="Grouzdev D.S."/>
        </authorList>
    </citation>
    <scope>NUCLEOTIDE SEQUENCE [LARGE SCALE GENOMIC DNA]</scope>
    <source>
        <strain evidence="2 3">J10</strain>
    </source>
</reference>
<dbReference type="EMBL" id="JAGTUF010000022">
    <property type="protein sequence ID" value="MBR9973388.1"/>
    <property type="molecule type" value="Genomic_DNA"/>
</dbReference>
<feature type="transmembrane region" description="Helical" evidence="1">
    <location>
        <begin position="72"/>
        <end position="93"/>
    </location>
</feature>
<dbReference type="RefSeq" id="WP_211551072.1">
    <property type="nucleotide sequence ID" value="NZ_JAGTUF010000022.1"/>
</dbReference>
<proteinExistence type="predicted"/>
<organism evidence="2 3">
    <name type="scientific">Magnetospirillum sulfuroxidans</name>
    <dbReference type="NCBI Taxonomy" id="611300"/>
    <lineage>
        <taxon>Bacteria</taxon>
        <taxon>Pseudomonadati</taxon>
        <taxon>Pseudomonadota</taxon>
        <taxon>Alphaproteobacteria</taxon>
        <taxon>Rhodospirillales</taxon>
        <taxon>Rhodospirillaceae</taxon>
        <taxon>Magnetospirillum</taxon>
    </lineage>
</organism>
<feature type="transmembrane region" description="Helical" evidence="1">
    <location>
        <begin position="105"/>
        <end position="126"/>
    </location>
</feature>
<accession>A0ABS5IHZ9</accession>
<feature type="transmembrane region" description="Helical" evidence="1">
    <location>
        <begin position="133"/>
        <end position="151"/>
    </location>
</feature>
<gene>
    <name evidence="2" type="ORF">KEC16_16810</name>
</gene>
<comment type="caution">
    <text evidence="2">The sequence shown here is derived from an EMBL/GenBank/DDBJ whole genome shotgun (WGS) entry which is preliminary data.</text>
</comment>
<keyword evidence="1" id="KW-0472">Membrane</keyword>
<dbReference type="Proteomes" id="UP000680714">
    <property type="component" value="Unassembled WGS sequence"/>
</dbReference>
<feature type="transmembrane region" description="Helical" evidence="1">
    <location>
        <begin position="39"/>
        <end position="60"/>
    </location>
</feature>
<keyword evidence="1" id="KW-0812">Transmembrane</keyword>
<protein>
    <submittedName>
        <fullName evidence="2">Uncharacterized protein</fullName>
    </submittedName>
</protein>
<feature type="transmembrane region" description="Helical" evidence="1">
    <location>
        <begin position="157"/>
        <end position="176"/>
    </location>
</feature>
<evidence type="ECO:0000313" key="2">
    <source>
        <dbReference type="EMBL" id="MBR9973388.1"/>
    </source>
</evidence>
<evidence type="ECO:0000313" key="3">
    <source>
        <dbReference type="Proteomes" id="UP000680714"/>
    </source>
</evidence>